<evidence type="ECO:0000256" key="1">
    <source>
        <dbReference type="SAM" id="MobiDB-lite"/>
    </source>
</evidence>
<dbReference type="AlphaFoldDB" id="A0A812M4F9"/>
<keyword evidence="3" id="KW-1185">Reference proteome</keyword>
<sequence>MLTRTESSHTSASSHTLDQQAPTEMLEEVDPDAGPVIQEDADEPFSPVHTQLEEVLHDLHEMEKDLEIQVRTYDLRLSDLEEDAEKSGSAQTNELRSPPLLPPLPPPPHAPTLGPVGPPSSIEAIMASRSMAEAASWTDSGDNYKSMVETASWAGRTMRTVRQFFSFSKEASRSKSPSPSAEDAASAPAQEAGPGSEATFGT</sequence>
<accession>A0A812M4F9</accession>
<name>A0A812M4F9_9DINO</name>
<feature type="region of interest" description="Disordered" evidence="1">
    <location>
        <begin position="1"/>
        <end position="56"/>
    </location>
</feature>
<reference evidence="2" key="1">
    <citation type="submission" date="2021-02" db="EMBL/GenBank/DDBJ databases">
        <authorList>
            <person name="Dougan E. K."/>
            <person name="Rhodes N."/>
            <person name="Thang M."/>
            <person name="Chan C."/>
        </authorList>
    </citation>
    <scope>NUCLEOTIDE SEQUENCE</scope>
</reference>
<evidence type="ECO:0000313" key="3">
    <source>
        <dbReference type="Proteomes" id="UP000604046"/>
    </source>
</evidence>
<comment type="caution">
    <text evidence="2">The sequence shown here is derived from an EMBL/GenBank/DDBJ whole genome shotgun (WGS) entry which is preliminary data.</text>
</comment>
<dbReference type="Proteomes" id="UP000604046">
    <property type="component" value="Unassembled WGS sequence"/>
</dbReference>
<proteinExistence type="predicted"/>
<gene>
    <name evidence="2" type="ORF">SNAT2548_LOCUS13401</name>
</gene>
<feature type="region of interest" description="Disordered" evidence="1">
    <location>
        <begin position="168"/>
        <end position="202"/>
    </location>
</feature>
<dbReference type="EMBL" id="CAJNDS010001402">
    <property type="protein sequence ID" value="CAE7258102.1"/>
    <property type="molecule type" value="Genomic_DNA"/>
</dbReference>
<feature type="compositionally biased region" description="Low complexity" evidence="1">
    <location>
        <begin position="174"/>
        <end position="196"/>
    </location>
</feature>
<protein>
    <submittedName>
        <fullName evidence="2">Uncharacterized protein</fullName>
    </submittedName>
</protein>
<evidence type="ECO:0000313" key="2">
    <source>
        <dbReference type="EMBL" id="CAE7258102.1"/>
    </source>
</evidence>
<feature type="compositionally biased region" description="Pro residues" evidence="1">
    <location>
        <begin position="99"/>
        <end position="110"/>
    </location>
</feature>
<organism evidence="2 3">
    <name type="scientific">Symbiodinium natans</name>
    <dbReference type="NCBI Taxonomy" id="878477"/>
    <lineage>
        <taxon>Eukaryota</taxon>
        <taxon>Sar</taxon>
        <taxon>Alveolata</taxon>
        <taxon>Dinophyceae</taxon>
        <taxon>Suessiales</taxon>
        <taxon>Symbiodiniaceae</taxon>
        <taxon>Symbiodinium</taxon>
    </lineage>
</organism>
<feature type="region of interest" description="Disordered" evidence="1">
    <location>
        <begin position="81"/>
        <end position="143"/>
    </location>
</feature>